<sequence>MQIDVLGPVRARRGSEPVDLGTPRQRAIVAALALSGGRALGTDTLIGRVWGADAPSGALATLHGYVAALRRALEPDRAPRAEPRVLVTEGDGYALRGCEVAADAVELETAVAAARSALTVVPDHLRPAVEPARRLEAEAVVLRLEAALAGWRGEPYADLRDDADAQAERVRLTGLRTAAQELRVVALLALGRHGEVLPGLEQLTAEHPLHERWWALYAVALTRSHRQADALAALQSLRNLLADELGVDPSPAVRDLQTAILRQDPTVAGTAAPAPPPVDDLGQEPVPRREHFRESPPLPRWRLAGRRAELARLGQQLDEAEAGRPRAVLVTGEAGIGKSRLVHELALTAFERGFTVALGQCSAEGPPPLWPFRAIARSLEEQLDLFHTSVEQALLTAPPDDFATLDLLAHHACLAAAGHPLLLVVEDVQWADPASLRLLLRILEKAKDERLLVVTTWRRTASTPEVEEFAAASSRHEGVRLDLAGLPPEDAETLVTEVVGAPADADLWERTSGNPFFLIELARSAGSVSGSLTDVVLSRVRQLPEPTVRFLEAAAVVDLEFDLDLVSFMTGRDTTEGAAVLQPALHAGLVVDAGHPAPVYRFSHGVVREVVHDSIGHTERARLHRAVSTVLAERSQLRRVVQRAALVHHWQLTGGVYRREAWRGVLLAADAARREGAYAEEAAHLAAALELQWSDHEHDLRERFELLMLRVEACRWQGDWAGVSDAVDEAVRVAEQLEDTELATRAAISTMEGALWQVRPFGHVHAPIVEALQRALERLGPDQAALRARAQLALAMELYYGDDTQTIDALVAEALAVTEASPDLRLRATAYLGAFAAQSRPETLEARRRYAAEAVVLAGRIDDVRLRLAAEALATSAAAEAGDYATVRRDLPRVVELCRGRGLGTAEAILRVVQVPWLVMDGRGDEAAEPLARLEELSRELRMPNIENAVLATGLVRSFLDGEYAALAAFLSSFVDASAIPAGPVATVIALRAGHDELARALHDAVGVDLETRSFMSLMNAALALEIALGLGDRELAARVYPRVLPFAGRMCSAGTATPVGPVDAYLALGAAALGDRAAAERHAARARELVEEWGLPVLRQRWAELEERYLA</sequence>
<dbReference type="SUPFAM" id="SSF52540">
    <property type="entry name" value="P-loop containing nucleoside triphosphate hydrolases"/>
    <property type="match status" value="1"/>
</dbReference>
<dbReference type="GO" id="GO:0003677">
    <property type="term" value="F:DNA binding"/>
    <property type="evidence" value="ECO:0007669"/>
    <property type="project" value="UniProtKB-UniRule"/>
</dbReference>
<dbReference type="InterPro" id="IPR016032">
    <property type="entry name" value="Sig_transdc_resp-reg_C-effctor"/>
</dbReference>
<evidence type="ECO:0000259" key="7">
    <source>
        <dbReference type="PROSITE" id="PS51755"/>
    </source>
</evidence>
<comment type="similarity">
    <text evidence="1">Belongs to the AfsR/DnrI/RedD regulatory family.</text>
</comment>
<name>A0A6G6W7S2_9ACTN</name>
<evidence type="ECO:0000313" key="8">
    <source>
        <dbReference type="EMBL" id="QIG41391.1"/>
    </source>
</evidence>
<dbReference type="InterPro" id="IPR041664">
    <property type="entry name" value="AAA_16"/>
</dbReference>
<evidence type="ECO:0000313" key="9">
    <source>
        <dbReference type="Proteomes" id="UP000502996"/>
    </source>
</evidence>
<proteinExistence type="inferred from homology"/>
<evidence type="ECO:0000256" key="2">
    <source>
        <dbReference type="ARBA" id="ARBA00023015"/>
    </source>
</evidence>
<dbReference type="InterPro" id="IPR001867">
    <property type="entry name" value="OmpR/PhoB-type_DNA-bd"/>
</dbReference>
<protein>
    <submittedName>
        <fullName evidence="8">AAA family ATPase</fullName>
    </submittedName>
</protein>
<dbReference type="InterPro" id="IPR051677">
    <property type="entry name" value="AfsR-DnrI-RedD_regulator"/>
</dbReference>
<dbReference type="SUPFAM" id="SSF48452">
    <property type="entry name" value="TPR-like"/>
    <property type="match status" value="1"/>
</dbReference>
<dbReference type="InterPro" id="IPR011990">
    <property type="entry name" value="TPR-like_helical_dom_sf"/>
</dbReference>
<dbReference type="InterPro" id="IPR027417">
    <property type="entry name" value="P-loop_NTPase"/>
</dbReference>
<keyword evidence="3 5" id="KW-0238">DNA-binding</keyword>
<dbReference type="GO" id="GO:0006355">
    <property type="term" value="P:regulation of DNA-templated transcription"/>
    <property type="evidence" value="ECO:0007669"/>
    <property type="project" value="InterPro"/>
</dbReference>
<feature type="region of interest" description="Disordered" evidence="6">
    <location>
        <begin position="267"/>
        <end position="296"/>
    </location>
</feature>
<dbReference type="EMBL" id="CP049257">
    <property type="protein sequence ID" value="QIG41391.1"/>
    <property type="molecule type" value="Genomic_DNA"/>
</dbReference>
<dbReference type="InterPro" id="IPR036388">
    <property type="entry name" value="WH-like_DNA-bd_sf"/>
</dbReference>
<keyword evidence="9" id="KW-1185">Reference proteome</keyword>
<dbReference type="Gene3D" id="1.25.40.10">
    <property type="entry name" value="Tetratricopeptide repeat domain"/>
    <property type="match status" value="1"/>
</dbReference>
<feature type="DNA-binding region" description="OmpR/PhoB-type" evidence="5">
    <location>
        <begin position="1"/>
        <end position="97"/>
    </location>
</feature>
<dbReference type="Pfam" id="PF03704">
    <property type="entry name" value="BTAD"/>
    <property type="match status" value="1"/>
</dbReference>
<accession>A0A6G6W7S2</accession>
<dbReference type="GO" id="GO:0000160">
    <property type="term" value="P:phosphorelay signal transduction system"/>
    <property type="evidence" value="ECO:0007669"/>
    <property type="project" value="InterPro"/>
</dbReference>
<reference evidence="8 9" key="1">
    <citation type="submission" date="2020-02" db="EMBL/GenBank/DDBJ databases">
        <title>Full genome sequence of Nocardioides sp. R-3366.</title>
        <authorList>
            <person name="Im W.-T."/>
        </authorList>
    </citation>
    <scope>NUCLEOTIDE SEQUENCE [LARGE SCALE GENOMIC DNA]</scope>
    <source>
        <strain evidence="8 9">R-3366</strain>
    </source>
</reference>
<dbReference type="Proteomes" id="UP000502996">
    <property type="component" value="Chromosome"/>
</dbReference>
<dbReference type="SMART" id="SM01043">
    <property type="entry name" value="BTAD"/>
    <property type="match status" value="1"/>
</dbReference>
<evidence type="ECO:0000256" key="1">
    <source>
        <dbReference type="ARBA" id="ARBA00005820"/>
    </source>
</evidence>
<dbReference type="Gene3D" id="3.40.50.300">
    <property type="entry name" value="P-loop containing nucleotide triphosphate hydrolases"/>
    <property type="match status" value="1"/>
</dbReference>
<feature type="domain" description="OmpR/PhoB-type" evidence="7">
    <location>
        <begin position="1"/>
        <end position="97"/>
    </location>
</feature>
<gene>
    <name evidence="8" type="ORF">G5V58_00165</name>
</gene>
<dbReference type="PROSITE" id="PS51755">
    <property type="entry name" value="OMPR_PHOB"/>
    <property type="match status" value="1"/>
</dbReference>
<dbReference type="InterPro" id="IPR005158">
    <property type="entry name" value="BTAD"/>
</dbReference>
<dbReference type="AlphaFoldDB" id="A0A6G6W7S2"/>
<evidence type="ECO:0000256" key="5">
    <source>
        <dbReference type="PROSITE-ProRule" id="PRU01091"/>
    </source>
</evidence>
<dbReference type="RefSeq" id="WP_165227685.1">
    <property type="nucleotide sequence ID" value="NZ_CP049257.1"/>
</dbReference>
<dbReference type="SUPFAM" id="SSF46894">
    <property type="entry name" value="C-terminal effector domain of the bipartite response regulators"/>
    <property type="match status" value="1"/>
</dbReference>
<dbReference type="Pfam" id="PF13191">
    <property type="entry name" value="AAA_16"/>
    <property type="match status" value="1"/>
</dbReference>
<dbReference type="Pfam" id="PF00486">
    <property type="entry name" value="Trans_reg_C"/>
    <property type="match status" value="1"/>
</dbReference>
<organism evidence="8 9">
    <name type="scientific">Nocardioides anomalus</name>
    <dbReference type="NCBI Taxonomy" id="2712223"/>
    <lineage>
        <taxon>Bacteria</taxon>
        <taxon>Bacillati</taxon>
        <taxon>Actinomycetota</taxon>
        <taxon>Actinomycetes</taxon>
        <taxon>Propionibacteriales</taxon>
        <taxon>Nocardioidaceae</taxon>
        <taxon>Nocardioides</taxon>
    </lineage>
</organism>
<dbReference type="Gene3D" id="1.10.10.10">
    <property type="entry name" value="Winged helix-like DNA-binding domain superfamily/Winged helix DNA-binding domain"/>
    <property type="match status" value="1"/>
</dbReference>
<dbReference type="PANTHER" id="PTHR35807">
    <property type="entry name" value="TRANSCRIPTIONAL REGULATOR REDD-RELATED"/>
    <property type="match status" value="1"/>
</dbReference>
<keyword evidence="4" id="KW-0804">Transcription</keyword>
<evidence type="ECO:0000256" key="3">
    <source>
        <dbReference type="ARBA" id="ARBA00023125"/>
    </source>
</evidence>
<evidence type="ECO:0000256" key="4">
    <source>
        <dbReference type="ARBA" id="ARBA00023163"/>
    </source>
</evidence>
<dbReference type="KEGG" id="nano:G5V58_00165"/>
<dbReference type="PANTHER" id="PTHR35807:SF1">
    <property type="entry name" value="TRANSCRIPTIONAL REGULATOR REDD"/>
    <property type="match status" value="1"/>
</dbReference>
<dbReference type="SMART" id="SM00862">
    <property type="entry name" value="Trans_reg_C"/>
    <property type="match status" value="1"/>
</dbReference>
<dbReference type="CDD" id="cd15831">
    <property type="entry name" value="BTAD"/>
    <property type="match status" value="1"/>
</dbReference>
<keyword evidence="2" id="KW-0805">Transcription regulation</keyword>
<evidence type="ECO:0000256" key="6">
    <source>
        <dbReference type="SAM" id="MobiDB-lite"/>
    </source>
</evidence>